<feature type="transmembrane region" description="Helical" evidence="3">
    <location>
        <begin position="416"/>
        <end position="439"/>
    </location>
</feature>
<evidence type="ECO:0000259" key="4">
    <source>
        <dbReference type="PROSITE" id="PS50076"/>
    </source>
</evidence>
<dbReference type="InterPro" id="IPR013783">
    <property type="entry name" value="Ig-like_fold"/>
</dbReference>
<feature type="compositionally biased region" description="Basic and acidic residues" evidence="2">
    <location>
        <begin position="37"/>
        <end position="71"/>
    </location>
</feature>
<dbReference type="CDD" id="cd06257">
    <property type="entry name" value="DnaJ"/>
    <property type="match status" value="1"/>
</dbReference>
<keyword evidence="3" id="KW-1133">Transmembrane helix</keyword>
<dbReference type="SUPFAM" id="SSF49464">
    <property type="entry name" value="Carboxypeptidase regulatory domain-like"/>
    <property type="match status" value="1"/>
</dbReference>
<sequence>MASGNPDATNYYDRLGVSESDDCDEIEAVARPIVPEYHPDRNPDSGTDEFQRMKEARSVLTDETKRSRYDAEPVSLQVRPESERVPTETSVEIRVVDSDDGGVPKASVTVEAQSESESFETDGNGAVAVRFSDPGERTVRADKHDYETNRYVPAKTDVLVEERTRELSLRVKSETIRVGEEISVIVTDERGSPVPNATLVVQNEAGETKTQHADPHGIVTFTIETPGTYRLVAREDGYAEAETLVDVTEQMRLSLAISTNKIRAGEPFTVVVTDQHGDPVDGVRVVLRDHSQTVDSDRTGSNGEVRLTAPGVASYTVETNTDGADDATRDVYVTAETETGTGTESGDGSHERQRGRTASDGGNSGGGNGTVAATASSLRSVAGSLFGSGRTRRTETRRTTATGSVSNPAVSSLLEWLAAFPVTFRVLTVALIVGGVSVLSPGLGSGGSGSGADAMVALGLCAVSLVAYDVLPRVFTSPEPRESELLSGVPASMVAVLLVVATGLLFAGQGSVSETFGGILFVAIIPVALFVIMPLLFGLFGAIAGAVFGNASGGGWFGAVLGGGLILVMQFTTWGMGVNDQIHSGEYGVTQLPWAVVDDFTILFLDVGMIVTFVLSVVVLAGLVAGGVLAPLVLFHHPRQRSKRGGFVAPLCWDLAVAMPLVLFAWAVATGTVPAELPFLASTFGAVVATETGFLEFVWLPLVGATLLYSVRERVEPSYAAWRGGR</sequence>
<feature type="domain" description="J" evidence="4">
    <location>
        <begin position="10"/>
        <end position="73"/>
    </location>
</feature>
<keyword evidence="1" id="KW-0143">Chaperone</keyword>
<dbReference type="Gene3D" id="2.60.40.10">
    <property type="entry name" value="Immunoglobulins"/>
    <property type="match status" value="1"/>
</dbReference>
<proteinExistence type="predicted"/>
<evidence type="ECO:0000256" key="3">
    <source>
        <dbReference type="SAM" id="Phobius"/>
    </source>
</evidence>
<dbReference type="InterPro" id="IPR008969">
    <property type="entry name" value="CarboxyPept-like_regulatory"/>
</dbReference>
<keyword evidence="3" id="KW-0812">Transmembrane</keyword>
<dbReference type="Gene3D" id="2.60.40.1120">
    <property type="entry name" value="Carboxypeptidase-like, regulatory domain"/>
    <property type="match status" value="2"/>
</dbReference>
<feature type="transmembrane region" description="Helical" evidence="3">
    <location>
        <begin position="488"/>
        <end position="507"/>
    </location>
</feature>
<feature type="region of interest" description="Disordered" evidence="2">
    <location>
        <begin position="384"/>
        <end position="405"/>
    </location>
</feature>
<evidence type="ECO:0000256" key="1">
    <source>
        <dbReference type="ARBA" id="ARBA00023186"/>
    </source>
</evidence>
<name>A0ABT2QIC5_9EURY</name>
<evidence type="ECO:0000256" key="2">
    <source>
        <dbReference type="SAM" id="MobiDB-lite"/>
    </source>
</evidence>
<dbReference type="RefSeq" id="WP_338008684.1">
    <property type="nucleotide sequence ID" value="NZ_JAOPKB010000013.1"/>
</dbReference>
<organism evidence="5 6">
    <name type="scientific">Natronoglomus mannanivorans</name>
    <dbReference type="NCBI Taxonomy" id="2979990"/>
    <lineage>
        <taxon>Archaea</taxon>
        <taxon>Methanobacteriati</taxon>
        <taxon>Methanobacteriota</taxon>
        <taxon>Stenosarchaea group</taxon>
        <taxon>Halobacteria</taxon>
        <taxon>Halobacteriales</taxon>
        <taxon>Natrialbaceae</taxon>
        <taxon>Natronoglomus</taxon>
    </lineage>
</organism>
<dbReference type="EMBL" id="JAOPKB010000013">
    <property type="protein sequence ID" value="MCU4974690.1"/>
    <property type="molecule type" value="Genomic_DNA"/>
</dbReference>
<feature type="transmembrane region" description="Helical" evidence="3">
    <location>
        <begin position="681"/>
        <end position="709"/>
    </location>
</feature>
<dbReference type="SUPFAM" id="SSF49478">
    <property type="entry name" value="Cna protein B-type domain"/>
    <property type="match status" value="1"/>
</dbReference>
<gene>
    <name evidence="5" type="ORF">OB955_18385</name>
</gene>
<feature type="region of interest" description="Disordered" evidence="2">
    <location>
        <begin position="336"/>
        <end position="372"/>
    </location>
</feature>
<protein>
    <submittedName>
        <fullName evidence="5">Carboxypeptidase regulatory-like domain-containing protein</fullName>
    </submittedName>
</protein>
<comment type="caution">
    <text evidence="5">The sequence shown here is derived from an EMBL/GenBank/DDBJ whole genome shotgun (WGS) entry which is preliminary data.</text>
</comment>
<dbReference type="PANTHER" id="PTHR43096:SF52">
    <property type="entry name" value="DNAJ HOMOLOG 1, MITOCHONDRIAL-RELATED"/>
    <property type="match status" value="1"/>
</dbReference>
<evidence type="ECO:0000313" key="5">
    <source>
        <dbReference type="EMBL" id="MCU4974690.1"/>
    </source>
</evidence>
<feature type="transmembrane region" description="Helical" evidence="3">
    <location>
        <begin position="519"/>
        <end position="548"/>
    </location>
</feature>
<dbReference type="PROSITE" id="PS50076">
    <property type="entry name" value="DNAJ_2"/>
    <property type="match status" value="1"/>
</dbReference>
<dbReference type="InterPro" id="IPR001623">
    <property type="entry name" value="DnaJ_domain"/>
</dbReference>
<feature type="compositionally biased region" description="Low complexity" evidence="2">
    <location>
        <begin position="336"/>
        <end position="346"/>
    </location>
</feature>
<keyword evidence="3" id="KW-0472">Membrane</keyword>
<feature type="transmembrane region" description="Helical" evidence="3">
    <location>
        <begin position="647"/>
        <end position="669"/>
    </location>
</feature>
<dbReference type="Gene3D" id="1.10.287.110">
    <property type="entry name" value="DnaJ domain"/>
    <property type="match status" value="1"/>
</dbReference>
<dbReference type="Proteomes" id="UP001320972">
    <property type="component" value="Unassembled WGS sequence"/>
</dbReference>
<feature type="transmembrane region" description="Helical" evidence="3">
    <location>
        <begin position="611"/>
        <end position="635"/>
    </location>
</feature>
<feature type="region of interest" description="Disordered" evidence="2">
    <location>
        <begin position="31"/>
        <end position="89"/>
    </location>
</feature>
<feature type="transmembrane region" description="Helical" evidence="3">
    <location>
        <begin position="554"/>
        <end position="575"/>
    </location>
</feature>
<dbReference type="PANTHER" id="PTHR43096">
    <property type="entry name" value="DNAJ HOMOLOG 1, MITOCHONDRIAL-RELATED"/>
    <property type="match status" value="1"/>
</dbReference>
<keyword evidence="6" id="KW-1185">Reference proteome</keyword>
<dbReference type="InterPro" id="IPR036869">
    <property type="entry name" value="J_dom_sf"/>
</dbReference>
<accession>A0ABT2QIC5</accession>
<dbReference type="SMART" id="SM00271">
    <property type="entry name" value="DnaJ"/>
    <property type="match status" value="1"/>
</dbReference>
<reference evidence="5 6" key="1">
    <citation type="submission" date="2022-09" db="EMBL/GenBank/DDBJ databases">
        <title>Enrichment on poylsaccharides allowed isolation of novel metabolic and taxonomic groups of Haloarchaea.</title>
        <authorList>
            <person name="Sorokin D.Y."/>
            <person name="Elcheninov A.G."/>
            <person name="Khizhniak T.V."/>
            <person name="Kolganova T.V."/>
            <person name="Kublanov I.V."/>
        </authorList>
    </citation>
    <scope>NUCLEOTIDE SEQUENCE [LARGE SCALE GENOMIC DNA]</scope>
    <source>
        <strain evidence="5 6">AArc-m2/3/4</strain>
    </source>
</reference>
<evidence type="ECO:0000313" key="6">
    <source>
        <dbReference type="Proteomes" id="UP001320972"/>
    </source>
</evidence>
<dbReference type="SUPFAM" id="SSF46565">
    <property type="entry name" value="Chaperone J-domain"/>
    <property type="match status" value="1"/>
</dbReference>
<dbReference type="Pfam" id="PF13620">
    <property type="entry name" value="CarboxypepD_reg"/>
    <property type="match status" value="1"/>
</dbReference>
<dbReference type="Pfam" id="PF00226">
    <property type="entry name" value="DnaJ"/>
    <property type="match status" value="1"/>
</dbReference>
<feature type="transmembrane region" description="Helical" evidence="3">
    <location>
        <begin position="451"/>
        <end position="468"/>
    </location>
</feature>